<evidence type="ECO:0000313" key="2">
    <source>
        <dbReference type="EMBL" id="CAG8587931.1"/>
    </source>
</evidence>
<accession>A0A9N9C209</accession>
<comment type="caution">
    <text evidence="2">The sequence shown here is derived from an EMBL/GenBank/DDBJ whole genome shotgun (WGS) entry which is preliminary data.</text>
</comment>
<feature type="transmembrane region" description="Helical" evidence="1">
    <location>
        <begin position="70"/>
        <end position="90"/>
    </location>
</feature>
<protein>
    <submittedName>
        <fullName evidence="2">5078_t:CDS:1</fullName>
    </submittedName>
</protein>
<proteinExistence type="predicted"/>
<feature type="transmembrane region" description="Helical" evidence="1">
    <location>
        <begin position="96"/>
        <end position="114"/>
    </location>
</feature>
<gene>
    <name evidence="2" type="ORF">AGERDE_LOCUS8455</name>
</gene>
<sequence>MKTVIVALIEEKTTDCDVFNIIHKFDSEWCLDLHGFLNRDEFAARLNEINHFIRQYPLLSERAKTLLKKVCGSLVVSLLISLLVLASISAGKSYKYFLTGVVINACFAFGYYLARMWIENIARRRAERFTNAVNALFAQYNQQENPTANWNLVWRTVVTHYTIKTQASLDGSIKGEVIPVYAEYAEIVLEINDALSDLTARTVRVNLALDNVSVPYNLPQSYGSHGSSITYSHSPYDKNMNAGTSV</sequence>
<keyword evidence="3" id="KW-1185">Reference proteome</keyword>
<evidence type="ECO:0000313" key="3">
    <source>
        <dbReference type="Proteomes" id="UP000789831"/>
    </source>
</evidence>
<keyword evidence="1" id="KW-0472">Membrane</keyword>
<keyword evidence="1" id="KW-1133">Transmembrane helix</keyword>
<dbReference type="OrthoDB" id="2364454at2759"/>
<organism evidence="2 3">
    <name type="scientific">Ambispora gerdemannii</name>
    <dbReference type="NCBI Taxonomy" id="144530"/>
    <lineage>
        <taxon>Eukaryota</taxon>
        <taxon>Fungi</taxon>
        <taxon>Fungi incertae sedis</taxon>
        <taxon>Mucoromycota</taxon>
        <taxon>Glomeromycotina</taxon>
        <taxon>Glomeromycetes</taxon>
        <taxon>Archaeosporales</taxon>
        <taxon>Ambisporaceae</taxon>
        <taxon>Ambispora</taxon>
    </lineage>
</organism>
<evidence type="ECO:0000256" key="1">
    <source>
        <dbReference type="SAM" id="Phobius"/>
    </source>
</evidence>
<dbReference type="AlphaFoldDB" id="A0A9N9C209"/>
<dbReference type="Proteomes" id="UP000789831">
    <property type="component" value="Unassembled WGS sequence"/>
</dbReference>
<name>A0A9N9C209_9GLOM</name>
<reference evidence="2" key="1">
    <citation type="submission" date="2021-06" db="EMBL/GenBank/DDBJ databases">
        <authorList>
            <person name="Kallberg Y."/>
            <person name="Tangrot J."/>
            <person name="Rosling A."/>
        </authorList>
    </citation>
    <scope>NUCLEOTIDE SEQUENCE</scope>
    <source>
        <strain evidence="2">MT106</strain>
    </source>
</reference>
<dbReference type="EMBL" id="CAJVPL010001794">
    <property type="protein sequence ID" value="CAG8587931.1"/>
    <property type="molecule type" value="Genomic_DNA"/>
</dbReference>
<keyword evidence="1" id="KW-0812">Transmembrane</keyword>